<proteinExistence type="predicted"/>
<evidence type="ECO:0000256" key="1">
    <source>
        <dbReference type="ARBA" id="ARBA00023015"/>
    </source>
</evidence>
<dbReference type="Gene3D" id="1.10.10.60">
    <property type="entry name" value="Homeodomain-like"/>
    <property type="match status" value="1"/>
</dbReference>
<protein>
    <submittedName>
        <fullName evidence="6">TetR/AcrR family transcriptional regulator</fullName>
    </submittedName>
</protein>
<evidence type="ECO:0000313" key="7">
    <source>
        <dbReference type="Proteomes" id="UP001148313"/>
    </source>
</evidence>
<accession>A0ABT4VU20</accession>
<keyword evidence="3" id="KW-0804">Transcription</keyword>
<dbReference type="Proteomes" id="UP001148313">
    <property type="component" value="Unassembled WGS sequence"/>
</dbReference>
<evidence type="ECO:0000256" key="4">
    <source>
        <dbReference type="PROSITE-ProRule" id="PRU00335"/>
    </source>
</evidence>
<comment type="caution">
    <text evidence="6">The sequence shown here is derived from an EMBL/GenBank/DDBJ whole genome shotgun (WGS) entry which is preliminary data.</text>
</comment>
<evidence type="ECO:0000256" key="2">
    <source>
        <dbReference type="ARBA" id="ARBA00023125"/>
    </source>
</evidence>
<evidence type="ECO:0000313" key="6">
    <source>
        <dbReference type="EMBL" id="MDA4848189.1"/>
    </source>
</evidence>
<dbReference type="EMBL" id="JAPJZH010000019">
    <property type="protein sequence ID" value="MDA4848189.1"/>
    <property type="molecule type" value="Genomic_DNA"/>
</dbReference>
<dbReference type="InterPro" id="IPR009057">
    <property type="entry name" value="Homeodomain-like_sf"/>
</dbReference>
<name>A0ABT4VU20_9HYPH</name>
<evidence type="ECO:0000256" key="3">
    <source>
        <dbReference type="ARBA" id="ARBA00023163"/>
    </source>
</evidence>
<organism evidence="6 7">
    <name type="scientific">Hoeflea poritis</name>
    <dbReference type="NCBI Taxonomy" id="2993659"/>
    <lineage>
        <taxon>Bacteria</taxon>
        <taxon>Pseudomonadati</taxon>
        <taxon>Pseudomonadota</taxon>
        <taxon>Alphaproteobacteria</taxon>
        <taxon>Hyphomicrobiales</taxon>
        <taxon>Rhizobiaceae</taxon>
        <taxon>Hoeflea</taxon>
    </lineage>
</organism>
<dbReference type="InterPro" id="IPR050109">
    <property type="entry name" value="HTH-type_TetR-like_transc_reg"/>
</dbReference>
<feature type="domain" description="HTH tetR-type" evidence="5">
    <location>
        <begin position="17"/>
        <end position="77"/>
    </location>
</feature>
<dbReference type="Gene3D" id="1.10.357.10">
    <property type="entry name" value="Tetracycline Repressor, domain 2"/>
    <property type="match status" value="1"/>
</dbReference>
<reference evidence="6" key="1">
    <citation type="submission" date="2022-11" db="EMBL/GenBank/DDBJ databases">
        <title>Hoeflea poritis sp. nov., isolated from scleractinian coral Porites lutea.</title>
        <authorList>
            <person name="Zhang G."/>
            <person name="Wei Q."/>
            <person name="Cai L."/>
        </authorList>
    </citation>
    <scope>NUCLEOTIDE SEQUENCE</scope>
    <source>
        <strain evidence="6">E7-10</strain>
    </source>
</reference>
<dbReference type="SUPFAM" id="SSF48498">
    <property type="entry name" value="Tetracyclin repressor-like, C-terminal domain"/>
    <property type="match status" value="1"/>
</dbReference>
<dbReference type="PANTHER" id="PTHR30055">
    <property type="entry name" value="HTH-TYPE TRANSCRIPTIONAL REGULATOR RUTR"/>
    <property type="match status" value="1"/>
</dbReference>
<dbReference type="PRINTS" id="PR00455">
    <property type="entry name" value="HTHTETR"/>
</dbReference>
<dbReference type="InterPro" id="IPR001647">
    <property type="entry name" value="HTH_TetR"/>
</dbReference>
<dbReference type="Pfam" id="PF17932">
    <property type="entry name" value="TetR_C_24"/>
    <property type="match status" value="1"/>
</dbReference>
<feature type="DNA-binding region" description="H-T-H motif" evidence="4">
    <location>
        <begin position="40"/>
        <end position="59"/>
    </location>
</feature>
<dbReference type="Pfam" id="PF00440">
    <property type="entry name" value="TetR_N"/>
    <property type="match status" value="1"/>
</dbReference>
<gene>
    <name evidence="6" type="ORF">OOZ53_22720</name>
</gene>
<evidence type="ECO:0000259" key="5">
    <source>
        <dbReference type="PROSITE" id="PS50977"/>
    </source>
</evidence>
<dbReference type="InterPro" id="IPR041490">
    <property type="entry name" value="KstR2_TetR_C"/>
</dbReference>
<dbReference type="PANTHER" id="PTHR30055:SF234">
    <property type="entry name" value="HTH-TYPE TRANSCRIPTIONAL REGULATOR BETI"/>
    <property type="match status" value="1"/>
</dbReference>
<dbReference type="RefSeq" id="WP_271092044.1">
    <property type="nucleotide sequence ID" value="NZ_JAPJZH010000019.1"/>
</dbReference>
<sequence length="208" mass="22676">MPTQQKIRDTEAANRGSASRREILDAAARLFLKNGYGDTSLRELANEVGMKAGSLYYHFASKEQLATEVLGIGVKGVAEAVSARLDDAGGGASPSQRVSIAIRAHLDAILNDSGYTSAHIRCFPYTPANVQAQLRAVRRDYEDIWTGLIDDLLGPRRNEDDARYLRLAVLGALNWSLEWFDPERDSAETFAATVERLILGAEIPGQAG</sequence>
<dbReference type="SUPFAM" id="SSF46689">
    <property type="entry name" value="Homeodomain-like"/>
    <property type="match status" value="1"/>
</dbReference>
<dbReference type="InterPro" id="IPR036271">
    <property type="entry name" value="Tet_transcr_reg_TetR-rel_C_sf"/>
</dbReference>
<keyword evidence="2 4" id="KW-0238">DNA-binding</keyword>
<keyword evidence="1" id="KW-0805">Transcription regulation</keyword>
<keyword evidence="7" id="KW-1185">Reference proteome</keyword>
<dbReference type="PROSITE" id="PS50977">
    <property type="entry name" value="HTH_TETR_2"/>
    <property type="match status" value="1"/>
</dbReference>